<evidence type="ECO:0000313" key="10">
    <source>
        <dbReference type="EMBL" id="EHH67178.1"/>
    </source>
</evidence>
<name>G6XLC3_9PROT</name>
<evidence type="ECO:0000256" key="2">
    <source>
        <dbReference type="ARBA" id="ARBA00009173"/>
    </source>
</evidence>
<dbReference type="InterPro" id="IPR052375">
    <property type="entry name" value="Complex_I_20kDa-like"/>
</dbReference>
<keyword evidence="5" id="KW-0479">Metal-binding</keyword>
<dbReference type="GO" id="GO:0051539">
    <property type="term" value="F:4 iron, 4 sulfur cluster binding"/>
    <property type="evidence" value="ECO:0007669"/>
    <property type="project" value="UniProtKB-KW"/>
</dbReference>
<evidence type="ECO:0000256" key="3">
    <source>
        <dbReference type="ARBA" id="ARBA00022475"/>
    </source>
</evidence>
<gene>
    <name evidence="10" type="ORF">GMO_21710</name>
</gene>
<proteinExistence type="inferred from homology"/>
<comment type="caution">
    <text evidence="10">The sequence shown here is derived from an EMBL/GenBank/DDBJ whole genome shotgun (WGS) entry which is preliminary data.</text>
</comment>
<dbReference type="Proteomes" id="UP000004949">
    <property type="component" value="Unassembled WGS sequence"/>
</dbReference>
<evidence type="ECO:0000256" key="1">
    <source>
        <dbReference type="ARBA" id="ARBA00001966"/>
    </source>
</evidence>
<evidence type="ECO:0000313" key="11">
    <source>
        <dbReference type="Proteomes" id="UP000004949"/>
    </source>
</evidence>
<reference evidence="10 11" key="1">
    <citation type="submission" date="2011-10" db="EMBL/GenBank/DDBJ databases">
        <title>Genome sequence of Gluconobacter morbifer G707, isolated from Drosophila gut.</title>
        <authorList>
            <person name="Lee W.-J."/>
            <person name="Kim E.-K."/>
        </authorList>
    </citation>
    <scope>NUCLEOTIDE SEQUENCE [LARGE SCALE GENOMIC DNA]</scope>
    <source>
        <strain evidence="10 11">G707</strain>
    </source>
</reference>
<dbReference type="PANTHER" id="PTHR42989:SF1">
    <property type="entry name" value="FORMATE HYDROGENLYASE SUBUNIT 7-RELATED"/>
    <property type="match status" value="1"/>
</dbReference>
<evidence type="ECO:0000256" key="6">
    <source>
        <dbReference type="ARBA" id="ARBA00023004"/>
    </source>
</evidence>
<evidence type="ECO:0000259" key="9">
    <source>
        <dbReference type="Pfam" id="PF01058"/>
    </source>
</evidence>
<evidence type="ECO:0000256" key="7">
    <source>
        <dbReference type="ARBA" id="ARBA00023014"/>
    </source>
</evidence>
<comment type="cofactor">
    <cofactor evidence="1">
        <name>[4Fe-4S] cluster</name>
        <dbReference type="ChEBI" id="CHEBI:49883"/>
    </cofactor>
</comment>
<keyword evidence="3" id="KW-1003">Cell membrane</keyword>
<dbReference type="Pfam" id="PF01058">
    <property type="entry name" value="Oxidored_q6"/>
    <property type="match status" value="1"/>
</dbReference>
<dbReference type="EMBL" id="AGQV01000010">
    <property type="protein sequence ID" value="EHH67178.1"/>
    <property type="molecule type" value="Genomic_DNA"/>
</dbReference>
<accession>G6XLC3</accession>
<dbReference type="Gene3D" id="3.40.50.12280">
    <property type="match status" value="1"/>
</dbReference>
<dbReference type="eggNOG" id="COG3260">
    <property type="taxonomic scope" value="Bacteria"/>
</dbReference>
<feature type="domain" description="NADH:ubiquinone oxidoreductase-like 20kDa subunit" evidence="9">
    <location>
        <begin position="45"/>
        <end position="155"/>
    </location>
</feature>
<comment type="similarity">
    <text evidence="2">Belongs to the complex I 20 kDa subunit family.</text>
</comment>
<dbReference type="AlphaFoldDB" id="G6XLC3"/>
<dbReference type="PANTHER" id="PTHR42989">
    <property type="entry name" value="HYDROGENASE-4 COMPONENT I"/>
    <property type="match status" value="1"/>
</dbReference>
<keyword evidence="7" id="KW-0411">Iron-sulfur</keyword>
<dbReference type="SUPFAM" id="SSF56770">
    <property type="entry name" value="HydA/Nqo6-like"/>
    <property type="match status" value="1"/>
</dbReference>
<evidence type="ECO:0000256" key="8">
    <source>
        <dbReference type="ARBA" id="ARBA00023136"/>
    </source>
</evidence>
<dbReference type="PATRIC" id="fig|1088869.3.peg.2164"/>
<evidence type="ECO:0000256" key="5">
    <source>
        <dbReference type="ARBA" id="ARBA00022723"/>
    </source>
</evidence>
<evidence type="ECO:0000256" key="4">
    <source>
        <dbReference type="ARBA" id="ARBA00022485"/>
    </source>
</evidence>
<keyword evidence="11" id="KW-1185">Reference proteome</keyword>
<keyword evidence="4" id="KW-0004">4Fe-4S</keyword>
<dbReference type="RefSeq" id="WP_008852318.1">
    <property type="nucleotide sequence ID" value="NZ_AGQV01000010.1"/>
</dbReference>
<keyword evidence="6" id="KW-0408">Iron</keyword>
<protein>
    <recommendedName>
        <fullName evidence="9">NADH:ubiquinone oxidoreductase-like 20kDa subunit domain-containing protein</fullName>
    </recommendedName>
</protein>
<dbReference type="InterPro" id="IPR006137">
    <property type="entry name" value="NADH_UbQ_OxRdtase-like_20kDa"/>
</dbReference>
<keyword evidence="8" id="KW-0472">Membrane</keyword>
<dbReference type="STRING" id="1088869.GMO_21710"/>
<dbReference type="GO" id="GO:0046872">
    <property type="term" value="F:metal ion binding"/>
    <property type="evidence" value="ECO:0007669"/>
    <property type="project" value="UniProtKB-KW"/>
</dbReference>
<sequence length="159" mass="17297">MSDHRPGPVTLLQAFLDASRWRPSAEHSVRRDRLIGLYVLETGGCEGCFMEVEALCGSAFALERSGFRRVMDPVDADWLLVTGALTRNCVDMLNRVWREMPPGRSLVAVGGCAVDGGPFATNYAVLGGLRALTAVRRMIPGCPPSPQDILLGLQELAER</sequence>
<organism evidence="10 11">
    <name type="scientific">Gluconobacter morbifer G707</name>
    <dbReference type="NCBI Taxonomy" id="1088869"/>
    <lineage>
        <taxon>Bacteria</taxon>
        <taxon>Pseudomonadati</taxon>
        <taxon>Pseudomonadota</taxon>
        <taxon>Alphaproteobacteria</taxon>
        <taxon>Acetobacterales</taxon>
        <taxon>Acetobacteraceae</taxon>
        <taxon>Gluconobacter</taxon>
    </lineage>
</organism>